<proteinExistence type="predicted"/>
<evidence type="ECO:0000313" key="3">
    <source>
        <dbReference type="Proteomes" id="UP000182373"/>
    </source>
</evidence>
<evidence type="ECO:0000313" key="2">
    <source>
        <dbReference type="EMBL" id="APH55662.1"/>
    </source>
</evidence>
<evidence type="ECO:0000256" key="1">
    <source>
        <dbReference type="SAM" id="MobiDB-lite"/>
    </source>
</evidence>
<name>A0AAC9KC01_9PROT</name>
<protein>
    <submittedName>
        <fullName evidence="2">Uncharacterized protein</fullName>
    </submittedName>
</protein>
<accession>A0AAC9KC01</accession>
<dbReference type="Proteomes" id="UP000182373">
    <property type="component" value="Chromosome"/>
</dbReference>
<feature type="compositionally biased region" description="Basic and acidic residues" evidence="1">
    <location>
        <begin position="11"/>
        <end position="24"/>
    </location>
</feature>
<sequence>MKSLKTVFSDSARKPDSTESRDTKVVQNSLAPYLNGKKPSFEF</sequence>
<reference evidence="3" key="1">
    <citation type="submission" date="2016-11" db="EMBL/GenBank/DDBJ databases">
        <title>Comparative genomic and phenotypic analysis of Granulibacter bethesdensis clinical isolates from patients with chronic granulomatous disease.</title>
        <authorList>
            <person name="Zarember K.A."/>
            <person name="Porcella S.F."/>
            <person name="Chu J."/>
            <person name="Ding L."/>
            <person name="Dahlstrom E."/>
            <person name="Barbian K."/>
            <person name="Martens C."/>
            <person name="Sykora L."/>
            <person name="Kramer S."/>
            <person name="Pettinato A.M."/>
            <person name="Hong H."/>
            <person name="Wald G."/>
            <person name="Berg L.J."/>
            <person name="Rogge L.S."/>
            <person name="Greenberg D.E."/>
            <person name="Falcone E.L."/>
            <person name="Neves J.F."/>
            <person name="Simoes M.J."/>
            <person name="Casal M."/>
            <person name="Rodriguez-Lopez F.C."/>
            <person name="Zelazny A."/>
            <person name="Gallin J.I."/>
            <person name="Holland S.M."/>
        </authorList>
    </citation>
    <scope>NUCLEOTIDE SEQUENCE [LARGE SCALE GENOMIC DNA]</scope>
    <source>
        <strain evidence="3">NIH9.1</strain>
    </source>
</reference>
<dbReference type="AlphaFoldDB" id="A0AAC9KC01"/>
<gene>
    <name evidence="2" type="ORF">GbCGDNIH9_5036</name>
</gene>
<dbReference type="EMBL" id="CP018191">
    <property type="protein sequence ID" value="APH55662.1"/>
    <property type="molecule type" value="Genomic_DNA"/>
</dbReference>
<feature type="region of interest" description="Disordered" evidence="1">
    <location>
        <begin position="1"/>
        <end position="31"/>
    </location>
</feature>
<organism evidence="2 3">
    <name type="scientific">Granulibacter bethesdensis</name>
    <dbReference type="NCBI Taxonomy" id="364410"/>
    <lineage>
        <taxon>Bacteria</taxon>
        <taxon>Pseudomonadati</taxon>
        <taxon>Pseudomonadota</taxon>
        <taxon>Alphaproteobacteria</taxon>
        <taxon>Acetobacterales</taxon>
        <taxon>Acetobacteraceae</taxon>
        <taxon>Granulibacter</taxon>
    </lineage>
</organism>